<gene>
    <name evidence="3" type="ordered locus">AciPR4_3649</name>
</gene>
<organism evidence="3 4">
    <name type="scientific">Terriglobus saanensis (strain ATCC BAA-1853 / DSM 23119 / SP1PR4)</name>
    <dbReference type="NCBI Taxonomy" id="401053"/>
    <lineage>
        <taxon>Bacteria</taxon>
        <taxon>Pseudomonadati</taxon>
        <taxon>Acidobacteriota</taxon>
        <taxon>Terriglobia</taxon>
        <taxon>Terriglobales</taxon>
        <taxon>Acidobacteriaceae</taxon>
        <taxon>Terriglobus</taxon>
    </lineage>
</organism>
<dbReference type="RefSeq" id="WP_013570131.1">
    <property type="nucleotide sequence ID" value="NC_014963.1"/>
</dbReference>
<evidence type="ECO:0000256" key="1">
    <source>
        <dbReference type="SAM" id="MobiDB-lite"/>
    </source>
</evidence>
<keyword evidence="2" id="KW-1133">Transmembrane helix</keyword>
<dbReference type="eggNOG" id="ENOG5033F5Z">
    <property type="taxonomic scope" value="Bacteria"/>
</dbReference>
<sequence length="201" mass="22176">MNHSEEAVDKILAALRNAESPPGMELRILRELQHQEAIRSQRGNWPTWLSLPGARSLAFGTAFAGLFVVVLMIPTLVRLRHPRPASRQTATATPLPAPARSNSPAQPPSAPRLQSSQKPKGHKTAIVHPEDAQALEAMRAPSQPAPPLPLTEQEKLLLRIAHKGDPQQLAMLNTQLRLQEEKEEKADFQNFFEPPASGEKQ</sequence>
<feature type="transmembrane region" description="Helical" evidence="2">
    <location>
        <begin position="57"/>
        <end position="77"/>
    </location>
</feature>
<reference evidence="3 4" key="1">
    <citation type="journal article" date="2012" name="Stand. Genomic Sci.">
        <title>Complete genome sequence of Terriglobus saanensis type strain SP1PR4(T), an Acidobacteria from tundra soil.</title>
        <authorList>
            <person name="Rawat S.R."/>
            <person name="Mannisto M.K."/>
            <person name="Starovoytov V."/>
            <person name="Goodwin L."/>
            <person name="Nolan M."/>
            <person name="Hauser L."/>
            <person name="Land M."/>
            <person name="Davenport K.W."/>
            <person name="Woyke T."/>
            <person name="Haggblom M.M."/>
        </authorList>
    </citation>
    <scope>NUCLEOTIDE SEQUENCE</scope>
    <source>
        <strain evidence="4">ATCC BAA-1853 / DSM 23119 / SP1PR4</strain>
    </source>
</reference>
<evidence type="ECO:0000256" key="2">
    <source>
        <dbReference type="SAM" id="Phobius"/>
    </source>
</evidence>
<dbReference type="HOGENOM" id="CLU_1359843_0_0_0"/>
<dbReference type="OrthoDB" id="122424at2"/>
<keyword evidence="4" id="KW-1185">Reference proteome</keyword>
<dbReference type="AlphaFoldDB" id="E8UZQ8"/>
<accession>E8UZQ8</accession>
<keyword evidence="2" id="KW-0812">Transmembrane</keyword>
<dbReference type="Proteomes" id="UP000006844">
    <property type="component" value="Chromosome"/>
</dbReference>
<dbReference type="STRING" id="401053.AciPR4_3649"/>
<proteinExistence type="predicted"/>
<dbReference type="EMBL" id="CP002467">
    <property type="protein sequence ID" value="ADV84401.1"/>
    <property type="molecule type" value="Genomic_DNA"/>
</dbReference>
<evidence type="ECO:0000313" key="4">
    <source>
        <dbReference type="Proteomes" id="UP000006844"/>
    </source>
</evidence>
<evidence type="ECO:0000313" key="3">
    <source>
        <dbReference type="EMBL" id="ADV84401.1"/>
    </source>
</evidence>
<name>E8UZQ8_TERSS</name>
<protein>
    <submittedName>
        <fullName evidence="3">Uncharacterized protein</fullName>
    </submittedName>
</protein>
<keyword evidence="2" id="KW-0472">Membrane</keyword>
<feature type="region of interest" description="Disordered" evidence="1">
    <location>
        <begin position="83"/>
        <end position="124"/>
    </location>
</feature>
<dbReference type="KEGG" id="tsa:AciPR4_3649"/>